<dbReference type="GO" id="GO:0005737">
    <property type="term" value="C:cytoplasm"/>
    <property type="evidence" value="ECO:0007669"/>
    <property type="project" value="TreeGrafter"/>
</dbReference>
<comment type="catalytic activity">
    <reaction evidence="4">
        <text>(R)-pantoate + NADP(+) = 2-dehydropantoate + NADPH + H(+)</text>
        <dbReference type="Rhea" id="RHEA:16233"/>
        <dbReference type="ChEBI" id="CHEBI:11561"/>
        <dbReference type="ChEBI" id="CHEBI:15378"/>
        <dbReference type="ChEBI" id="CHEBI:15980"/>
        <dbReference type="ChEBI" id="CHEBI:57783"/>
        <dbReference type="ChEBI" id="CHEBI:58349"/>
        <dbReference type="EC" id="1.1.1.169"/>
    </reaction>
</comment>
<evidence type="ECO:0000259" key="5">
    <source>
        <dbReference type="Pfam" id="PF02558"/>
    </source>
</evidence>
<dbReference type="Proteomes" id="UP000002366">
    <property type="component" value="Chromosome"/>
</dbReference>
<dbReference type="GO" id="GO:0015940">
    <property type="term" value="P:pantothenate biosynthetic process"/>
    <property type="evidence" value="ECO:0007669"/>
    <property type="project" value="UniProtKB-UniPathway"/>
</dbReference>
<evidence type="ECO:0000256" key="2">
    <source>
        <dbReference type="ARBA" id="ARBA00022857"/>
    </source>
</evidence>
<dbReference type="Gene3D" id="1.10.1040.10">
    <property type="entry name" value="N-(1-d-carboxylethyl)-l-norvaline Dehydrogenase, domain 2"/>
    <property type="match status" value="1"/>
</dbReference>
<accession>D5ECB1</accession>
<dbReference type="SUPFAM" id="SSF48179">
    <property type="entry name" value="6-phosphogluconate dehydrogenase C-terminal domain-like"/>
    <property type="match status" value="1"/>
</dbReference>
<dbReference type="AlphaFoldDB" id="D5ECB1"/>
<dbReference type="EMBL" id="CP001997">
    <property type="protein sequence ID" value="ADE56193.1"/>
    <property type="molecule type" value="Genomic_DNA"/>
</dbReference>
<dbReference type="InterPro" id="IPR008927">
    <property type="entry name" value="6-PGluconate_DH-like_C_sf"/>
</dbReference>
<evidence type="ECO:0000313" key="8">
    <source>
        <dbReference type="Proteomes" id="UP000002366"/>
    </source>
</evidence>
<keyword evidence="8" id="KW-1185">Reference proteome</keyword>
<dbReference type="GO" id="GO:0008677">
    <property type="term" value="F:2-dehydropantoate 2-reductase activity"/>
    <property type="evidence" value="ECO:0007669"/>
    <property type="project" value="UniProtKB-EC"/>
</dbReference>
<dbReference type="InterPro" id="IPR013328">
    <property type="entry name" value="6PGD_dom2"/>
</dbReference>
<name>D5ECB1_AMICL</name>
<keyword evidence="3 4" id="KW-0560">Oxidoreductase</keyword>
<evidence type="ECO:0000259" key="6">
    <source>
        <dbReference type="Pfam" id="PF08546"/>
    </source>
</evidence>
<feature type="domain" description="Ketopantoate reductase N-terminal" evidence="5">
    <location>
        <begin position="3"/>
        <end position="157"/>
    </location>
</feature>
<dbReference type="Pfam" id="PF02558">
    <property type="entry name" value="ApbA"/>
    <property type="match status" value="1"/>
</dbReference>
<dbReference type="PANTHER" id="PTHR21708:SF26">
    <property type="entry name" value="2-DEHYDROPANTOATE 2-REDUCTASE"/>
    <property type="match status" value="1"/>
</dbReference>
<dbReference type="STRING" id="572547.Amico_0045"/>
<dbReference type="RefSeq" id="WP_013047459.1">
    <property type="nucleotide sequence ID" value="NC_014011.1"/>
</dbReference>
<feature type="domain" description="Ketopantoate reductase C-terminal" evidence="6">
    <location>
        <begin position="183"/>
        <end position="302"/>
    </location>
</feature>
<keyword evidence="4" id="KW-0566">Pantothenate biosynthesis</keyword>
<dbReference type="InterPro" id="IPR051402">
    <property type="entry name" value="KPR-Related"/>
</dbReference>
<dbReference type="Pfam" id="PF08546">
    <property type="entry name" value="ApbA_C"/>
    <property type="match status" value="1"/>
</dbReference>
<sequence length="305" mass="33358">MRICIAGLGGVGGYFGGRLAVAYETSAEHEISFLCRGEHMNRIREKGLVVTTPRETFVAHPRVVSDSPAEIGCVDVLFFAVKGYDLQAFAKAARPLCHNQTLLIPLGNGVDNADILCKEKIPGILFNGCVYISAFIASPGEIRQVGGNCKMIVGPVNDHIEKHRSFEKVMKEGGILFELTPEIDLAVWTKFIFMSPMAAVTTLKRASFGEVLSQKRTRDMVLNLMKEVESLAQKRGIALPGNIVEVSLEKAQSFPPETRSSMELDASKGRPTELETFVGAVVRLAEDAGISVPLYEKVYKALLQE</sequence>
<dbReference type="EC" id="1.1.1.169" evidence="4"/>
<keyword evidence="2 4" id="KW-0521">NADP</keyword>
<dbReference type="KEGG" id="aco:Amico_0045"/>
<dbReference type="InterPro" id="IPR013752">
    <property type="entry name" value="KPA_reductase"/>
</dbReference>
<dbReference type="eggNOG" id="COG1893">
    <property type="taxonomic scope" value="Bacteria"/>
</dbReference>
<dbReference type="InterPro" id="IPR003710">
    <property type="entry name" value="ApbA"/>
</dbReference>
<evidence type="ECO:0000256" key="3">
    <source>
        <dbReference type="ARBA" id="ARBA00023002"/>
    </source>
</evidence>
<evidence type="ECO:0000313" key="7">
    <source>
        <dbReference type="EMBL" id="ADE56193.1"/>
    </source>
</evidence>
<proteinExistence type="inferred from homology"/>
<evidence type="ECO:0000256" key="4">
    <source>
        <dbReference type="RuleBase" id="RU362068"/>
    </source>
</evidence>
<dbReference type="UniPathway" id="UPA00028">
    <property type="reaction ID" value="UER00004"/>
</dbReference>
<dbReference type="HOGENOM" id="CLU_031468_6_1_0"/>
<dbReference type="SUPFAM" id="SSF51735">
    <property type="entry name" value="NAD(P)-binding Rossmann-fold domains"/>
    <property type="match status" value="1"/>
</dbReference>
<dbReference type="NCBIfam" id="TIGR00745">
    <property type="entry name" value="apbA_panE"/>
    <property type="match status" value="1"/>
</dbReference>
<protein>
    <recommendedName>
        <fullName evidence="4">2-dehydropantoate 2-reductase</fullName>
        <ecNumber evidence="4">1.1.1.169</ecNumber>
    </recommendedName>
    <alternativeName>
        <fullName evidence="4">Ketopantoate reductase</fullName>
    </alternativeName>
</protein>
<reference evidence="7 8" key="1">
    <citation type="journal article" date="2010" name="Stand. Genomic Sci.">
        <title>Complete genome sequence of Aminobacterium colombiense type strain (ALA-1).</title>
        <authorList>
            <person name="Chertkov O."/>
            <person name="Sikorski J."/>
            <person name="Brambilla E."/>
            <person name="Lapidus A."/>
            <person name="Copeland A."/>
            <person name="Glavina Del Rio T."/>
            <person name="Nolan M."/>
            <person name="Lucas S."/>
            <person name="Tice H."/>
            <person name="Cheng J.F."/>
            <person name="Han C."/>
            <person name="Detter J.C."/>
            <person name="Bruce D."/>
            <person name="Tapia R."/>
            <person name="Goodwin L."/>
            <person name="Pitluck S."/>
            <person name="Liolios K."/>
            <person name="Ivanova N."/>
            <person name="Mavromatis K."/>
            <person name="Ovchinnikova G."/>
            <person name="Pati A."/>
            <person name="Chen A."/>
            <person name="Palaniappan K."/>
            <person name="Land M."/>
            <person name="Hauser L."/>
            <person name="Chang Y.J."/>
            <person name="Jeffries C.D."/>
            <person name="Spring S."/>
            <person name="Rohde M."/>
            <person name="Goker M."/>
            <person name="Bristow J."/>
            <person name="Eisen J.A."/>
            <person name="Markowitz V."/>
            <person name="Hugenholtz P."/>
            <person name="Kyrpides N.C."/>
            <person name="Klenk H.P."/>
        </authorList>
    </citation>
    <scope>NUCLEOTIDE SEQUENCE [LARGE SCALE GENOMIC DNA]</scope>
    <source>
        <strain evidence="8">DSM 12261 / ALA-1</strain>
    </source>
</reference>
<comment type="pathway">
    <text evidence="4">Cofactor biosynthesis; (R)-pantothenate biosynthesis; (R)-pantoate from 3-methyl-2-oxobutanoate: step 2/2.</text>
</comment>
<dbReference type="OrthoDB" id="9772736at2"/>
<gene>
    <name evidence="7" type="ordered locus">Amico_0045</name>
</gene>
<dbReference type="PANTHER" id="PTHR21708">
    <property type="entry name" value="PROBABLE 2-DEHYDROPANTOATE 2-REDUCTASE"/>
    <property type="match status" value="1"/>
</dbReference>
<dbReference type="Gene3D" id="3.40.50.720">
    <property type="entry name" value="NAD(P)-binding Rossmann-like Domain"/>
    <property type="match status" value="1"/>
</dbReference>
<evidence type="ECO:0000256" key="1">
    <source>
        <dbReference type="ARBA" id="ARBA00007870"/>
    </source>
</evidence>
<dbReference type="InterPro" id="IPR013332">
    <property type="entry name" value="KPR_N"/>
</dbReference>
<dbReference type="FunFam" id="1.10.1040.10:FF:000017">
    <property type="entry name" value="2-dehydropantoate 2-reductase"/>
    <property type="match status" value="1"/>
</dbReference>
<dbReference type="InterPro" id="IPR036291">
    <property type="entry name" value="NAD(P)-bd_dom_sf"/>
</dbReference>
<organism evidence="7 8">
    <name type="scientific">Aminobacterium colombiense (strain DSM 12261 / ALA-1)</name>
    <dbReference type="NCBI Taxonomy" id="572547"/>
    <lineage>
        <taxon>Bacteria</taxon>
        <taxon>Thermotogati</taxon>
        <taxon>Synergistota</taxon>
        <taxon>Synergistia</taxon>
        <taxon>Synergistales</taxon>
        <taxon>Aminobacteriaceae</taxon>
        <taxon>Aminobacterium</taxon>
    </lineage>
</organism>
<comment type="function">
    <text evidence="4">Catalyzes the NADPH-dependent reduction of ketopantoate into pantoic acid.</text>
</comment>
<comment type="similarity">
    <text evidence="1 4">Belongs to the ketopantoate reductase family.</text>
</comment>